<keyword evidence="7 10" id="KW-0408">Iron</keyword>
<dbReference type="STRING" id="686624.SAMN04488242_1085"/>
<dbReference type="Gene3D" id="1.10.1060.10">
    <property type="entry name" value="Alpha-helical ferredoxin"/>
    <property type="match status" value="1"/>
</dbReference>
<dbReference type="InterPro" id="IPR050573">
    <property type="entry name" value="SDH/FRD_Iron-Sulfur"/>
</dbReference>
<dbReference type="PROSITE" id="PS51085">
    <property type="entry name" value="2FE2S_FER_2"/>
    <property type="match status" value="1"/>
</dbReference>
<dbReference type="SUPFAM" id="SSF54292">
    <property type="entry name" value="2Fe-2S ferredoxin-like"/>
    <property type="match status" value="1"/>
</dbReference>
<dbReference type="Pfam" id="PF13085">
    <property type="entry name" value="Fer2_3"/>
    <property type="match status" value="1"/>
</dbReference>
<dbReference type="InterPro" id="IPR036010">
    <property type="entry name" value="2Fe-2S_ferredoxin-like_sf"/>
</dbReference>
<evidence type="ECO:0000256" key="5">
    <source>
        <dbReference type="ARBA" id="ARBA00022723"/>
    </source>
</evidence>
<dbReference type="Gene3D" id="3.10.20.30">
    <property type="match status" value="1"/>
</dbReference>
<comment type="cofactor">
    <cofactor evidence="10">
        <name>[2Fe-2S] cluster</name>
        <dbReference type="ChEBI" id="CHEBI:190135"/>
    </cofactor>
    <text evidence="10">Binds 1 [2Fe-2S] cluster.</text>
</comment>
<dbReference type="AlphaFoldDB" id="A0A1G9J811"/>
<comment type="cofactor">
    <cofactor evidence="10">
        <name>[4Fe-4S] cluster</name>
        <dbReference type="ChEBI" id="CHEBI:49883"/>
    </cofactor>
    <text evidence="10">Binds 1 [4Fe-4S] cluster.</text>
</comment>
<keyword evidence="2 10" id="KW-0004">4Fe-4S</keyword>
<dbReference type="NCBIfam" id="NF005746">
    <property type="entry name" value="PRK07570.1"/>
    <property type="match status" value="1"/>
</dbReference>
<proteinExistence type="inferred from homology"/>
<name>A0A1G9J811_9ACTN</name>
<dbReference type="OrthoDB" id="9804391at2"/>
<keyword evidence="8 10" id="KW-0411">Iron-sulfur</keyword>
<evidence type="ECO:0000259" key="12">
    <source>
        <dbReference type="PROSITE" id="PS51379"/>
    </source>
</evidence>
<evidence type="ECO:0000256" key="9">
    <source>
        <dbReference type="ARBA" id="ARBA00023291"/>
    </source>
</evidence>
<dbReference type="InterPro" id="IPR012675">
    <property type="entry name" value="Beta-grasp_dom_sf"/>
</dbReference>
<keyword evidence="6" id="KW-0560">Oxidoreductase</keyword>
<comment type="catalytic activity">
    <reaction evidence="10">
        <text>a quinone + succinate = fumarate + a quinol</text>
        <dbReference type="Rhea" id="RHEA:40523"/>
        <dbReference type="ChEBI" id="CHEBI:24646"/>
        <dbReference type="ChEBI" id="CHEBI:29806"/>
        <dbReference type="ChEBI" id="CHEBI:30031"/>
        <dbReference type="ChEBI" id="CHEBI:132124"/>
        <dbReference type="EC" id="1.3.5.1"/>
    </reaction>
</comment>
<dbReference type="Proteomes" id="UP000199475">
    <property type="component" value="Unassembled WGS sequence"/>
</dbReference>
<dbReference type="PROSITE" id="PS51379">
    <property type="entry name" value="4FE4S_FER_2"/>
    <property type="match status" value="1"/>
</dbReference>
<dbReference type="InterPro" id="IPR017900">
    <property type="entry name" value="4Fe4S_Fe_S_CS"/>
</dbReference>
<dbReference type="PROSITE" id="PS00198">
    <property type="entry name" value="4FE4S_FER_1"/>
    <property type="match status" value="1"/>
</dbReference>
<evidence type="ECO:0000256" key="8">
    <source>
        <dbReference type="ARBA" id="ARBA00023014"/>
    </source>
</evidence>
<dbReference type="InterPro" id="IPR017896">
    <property type="entry name" value="4Fe4S_Fe-S-bd"/>
</dbReference>
<feature type="domain" description="4Fe-4S ferredoxin-type" evidence="12">
    <location>
        <begin position="149"/>
        <end position="179"/>
    </location>
</feature>
<keyword evidence="14" id="KW-1185">Reference proteome</keyword>
<evidence type="ECO:0000256" key="2">
    <source>
        <dbReference type="ARBA" id="ARBA00022485"/>
    </source>
</evidence>
<dbReference type="InterPro" id="IPR004489">
    <property type="entry name" value="Succ_DH/fum_Rdtase_Fe-S"/>
</dbReference>
<dbReference type="InterPro" id="IPR025192">
    <property type="entry name" value="Succ_DH/fum_Rdtase_N"/>
</dbReference>
<dbReference type="NCBIfam" id="TIGR00384">
    <property type="entry name" value="dhsB"/>
    <property type="match status" value="1"/>
</dbReference>
<evidence type="ECO:0000259" key="11">
    <source>
        <dbReference type="PROSITE" id="PS51085"/>
    </source>
</evidence>
<dbReference type="PANTHER" id="PTHR11921:SF41">
    <property type="entry name" value="SUCCINATE DEHYDROGENASE"/>
    <property type="match status" value="1"/>
</dbReference>
<evidence type="ECO:0000256" key="10">
    <source>
        <dbReference type="RuleBase" id="RU361237"/>
    </source>
</evidence>
<dbReference type="GO" id="GO:0046872">
    <property type="term" value="F:metal ion binding"/>
    <property type="evidence" value="ECO:0007669"/>
    <property type="project" value="UniProtKB-KW"/>
</dbReference>
<evidence type="ECO:0000313" key="14">
    <source>
        <dbReference type="Proteomes" id="UP000199475"/>
    </source>
</evidence>
<dbReference type="InterPro" id="IPR001041">
    <property type="entry name" value="2Fe-2S_ferredoxin-type"/>
</dbReference>
<comment type="cofactor">
    <cofactor evidence="10">
        <name>[3Fe-4S] cluster</name>
        <dbReference type="ChEBI" id="CHEBI:21137"/>
    </cofactor>
    <text evidence="10">Binds 1 [3Fe-4S] cluster.</text>
</comment>
<dbReference type="PANTHER" id="PTHR11921">
    <property type="entry name" value="SUCCINATE DEHYDROGENASE IRON-SULFUR PROTEIN"/>
    <property type="match status" value="1"/>
</dbReference>
<dbReference type="InterPro" id="IPR006058">
    <property type="entry name" value="2Fe2S_fd_BS"/>
</dbReference>
<dbReference type="GO" id="GO:0051537">
    <property type="term" value="F:2 iron, 2 sulfur cluster binding"/>
    <property type="evidence" value="ECO:0007669"/>
    <property type="project" value="UniProtKB-KW"/>
</dbReference>
<dbReference type="SUPFAM" id="SSF46548">
    <property type="entry name" value="alpha-helical ferredoxin"/>
    <property type="match status" value="1"/>
</dbReference>
<evidence type="ECO:0000256" key="4">
    <source>
        <dbReference type="ARBA" id="ARBA00022714"/>
    </source>
</evidence>
<evidence type="ECO:0000256" key="7">
    <source>
        <dbReference type="ARBA" id="ARBA00023004"/>
    </source>
</evidence>
<evidence type="ECO:0000313" key="13">
    <source>
        <dbReference type="EMBL" id="SDL33491.1"/>
    </source>
</evidence>
<dbReference type="Pfam" id="PF13237">
    <property type="entry name" value="Fer4_10"/>
    <property type="match status" value="1"/>
</dbReference>
<sequence>MKLKLRIWRQASTNAQGRMVEYELDGVSEDMSFLEMLDLLNEELTLRNEEPVAFDHDCREGICGMCSLVINGVAHGPQQTTTCQLHMRSFSDGATIDIEPWQAGPFPVIKDLVVDRTALDKIIQAGGYISSNTGSAPDAHATPAPKREADIAFDNATCIGCGACVAACPNSSSMLFTAAKITHLAMLPQGQPERYRRVKSMVAAQDELGFGNCTNIGECAAVCPKGIPLESISQLNRDMMKAMFRGDGK</sequence>
<protein>
    <recommendedName>
        <fullName evidence="10">Succinate dehydrogenase iron-sulfur subunit</fullName>
        <ecNumber evidence="10">1.3.5.1</ecNumber>
    </recommendedName>
</protein>
<dbReference type="RefSeq" id="WP_093249717.1">
    <property type="nucleotide sequence ID" value="NZ_FNGP01000002.1"/>
</dbReference>
<dbReference type="GO" id="GO:0051538">
    <property type="term" value="F:3 iron, 4 sulfur cluster binding"/>
    <property type="evidence" value="ECO:0007669"/>
    <property type="project" value="UniProtKB-KW"/>
</dbReference>
<keyword evidence="3" id="KW-0816">Tricarboxylic acid cycle</keyword>
<keyword evidence="5 10" id="KW-0479">Metal-binding</keyword>
<evidence type="ECO:0000256" key="3">
    <source>
        <dbReference type="ARBA" id="ARBA00022532"/>
    </source>
</evidence>
<dbReference type="GO" id="GO:0008177">
    <property type="term" value="F:succinate dehydrogenase (quinone) activity"/>
    <property type="evidence" value="ECO:0007669"/>
    <property type="project" value="UniProtKB-EC"/>
</dbReference>
<reference evidence="13 14" key="1">
    <citation type="submission" date="2016-10" db="EMBL/GenBank/DDBJ databases">
        <authorList>
            <person name="de Groot N.N."/>
        </authorList>
    </citation>
    <scope>NUCLEOTIDE SEQUENCE [LARGE SCALE GENOMIC DNA]</scope>
    <source>
        <strain evidence="13 14">CGMCC 1.9159</strain>
    </source>
</reference>
<dbReference type="GO" id="GO:0051539">
    <property type="term" value="F:4 iron, 4 sulfur cluster binding"/>
    <property type="evidence" value="ECO:0007669"/>
    <property type="project" value="UniProtKB-KW"/>
</dbReference>
<dbReference type="InterPro" id="IPR009051">
    <property type="entry name" value="Helical_ferredxn"/>
</dbReference>
<organism evidence="13 14">
    <name type="scientific">Tessaracoccus oleiagri</name>
    <dbReference type="NCBI Taxonomy" id="686624"/>
    <lineage>
        <taxon>Bacteria</taxon>
        <taxon>Bacillati</taxon>
        <taxon>Actinomycetota</taxon>
        <taxon>Actinomycetes</taxon>
        <taxon>Propionibacteriales</taxon>
        <taxon>Propionibacteriaceae</taxon>
        <taxon>Tessaracoccus</taxon>
    </lineage>
</organism>
<comment type="similarity">
    <text evidence="1 10">Belongs to the succinate dehydrogenase/fumarate reductase iron-sulfur protein family.</text>
</comment>
<dbReference type="GO" id="GO:0022904">
    <property type="term" value="P:respiratory electron transport chain"/>
    <property type="evidence" value="ECO:0007669"/>
    <property type="project" value="TreeGrafter"/>
</dbReference>
<feature type="domain" description="2Fe-2S ferredoxin-type" evidence="11">
    <location>
        <begin position="3"/>
        <end position="102"/>
    </location>
</feature>
<evidence type="ECO:0000256" key="1">
    <source>
        <dbReference type="ARBA" id="ARBA00009433"/>
    </source>
</evidence>
<keyword evidence="9 10" id="KW-0003">3Fe-4S</keyword>
<dbReference type="EC" id="1.3.5.1" evidence="10"/>
<accession>A0A1G9J811</accession>
<keyword evidence="4 10" id="KW-0001">2Fe-2S</keyword>
<gene>
    <name evidence="13" type="ORF">SAMN04488242_1085</name>
</gene>
<evidence type="ECO:0000256" key="6">
    <source>
        <dbReference type="ARBA" id="ARBA00023002"/>
    </source>
</evidence>
<dbReference type="PROSITE" id="PS00197">
    <property type="entry name" value="2FE2S_FER_1"/>
    <property type="match status" value="1"/>
</dbReference>
<dbReference type="EMBL" id="FNGP01000002">
    <property type="protein sequence ID" value="SDL33491.1"/>
    <property type="molecule type" value="Genomic_DNA"/>
</dbReference>
<dbReference type="GO" id="GO:0006099">
    <property type="term" value="P:tricarboxylic acid cycle"/>
    <property type="evidence" value="ECO:0007669"/>
    <property type="project" value="UniProtKB-KW"/>
</dbReference>
<dbReference type="GO" id="GO:0009055">
    <property type="term" value="F:electron transfer activity"/>
    <property type="evidence" value="ECO:0007669"/>
    <property type="project" value="InterPro"/>
</dbReference>